<dbReference type="InterPro" id="IPR003739">
    <property type="entry name" value="Lys_aminomutase/Glu_NH3_mut"/>
</dbReference>
<comment type="cofactor">
    <cofactor evidence="1">
        <name>pyridoxal 5'-phosphate</name>
        <dbReference type="ChEBI" id="CHEBI:597326"/>
    </cofactor>
</comment>
<dbReference type="Proteomes" id="UP000176952">
    <property type="component" value="Unassembled WGS sequence"/>
</dbReference>
<evidence type="ECO:0000256" key="4">
    <source>
        <dbReference type="ARBA" id="ARBA00022723"/>
    </source>
</evidence>
<keyword evidence="3" id="KW-0949">S-adenosyl-L-methionine</keyword>
<dbReference type="InterPro" id="IPR007197">
    <property type="entry name" value="rSAM"/>
</dbReference>
<dbReference type="GO" id="GO:0046872">
    <property type="term" value="F:metal ion binding"/>
    <property type="evidence" value="ECO:0007669"/>
    <property type="project" value="UniProtKB-KW"/>
</dbReference>
<name>A0A1G2B766_9BACT</name>
<comment type="caution">
    <text evidence="9">The sequence shown here is derived from an EMBL/GenBank/DDBJ whole genome shotgun (WGS) entry which is preliminary data.</text>
</comment>
<dbReference type="SFLD" id="SFLDS00029">
    <property type="entry name" value="Radical_SAM"/>
    <property type="match status" value="1"/>
</dbReference>
<dbReference type="GO" id="GO:0051539">
    <property type="term" value="F:4 iron, 4 sulfur cluster binding"/>
    <property type="evidence" value="ECO:0007669"/>
    <property type="project" value="UniProtKB-KW"/>
</dbReference>
<keyword evidence="4" id="KW-0479">Metal-binding</keyword>
<dbReference type="CDD" id="cd01335">
    <property type="entry name" value="Radical_SAM"/>
    <property type="match status" value="1"/>
</dbReference>
<dbReference type="PANTHER" id="PTHR30538">
    <property type="entry name" value="LYSINE 2,3-AMINOMUTASE-RELATED"/>
    <property type="match status" value="1"/>
</dbReference>
<evidence type="ECO:0000256" key="5">
    <source>
        <dbReference type="ARBA" id="ARBA00022898"/>
    </source>
</evidence>
<evidence type="ECO:0000313" key="9">
    <source>
        <dbReference type="EMBL" id="OGY84067.1"/>
    </source>
</evidence>
<feature type="domain" description="Radical SAM core" evidence="8">
    <location>
        <begin position="144"/>
        <end position="365"/>
    </location>
</feature>
<accession>A0A1G2B766</accession>
<evidence type="ECO:0000256" key="3">
    <source>
        <dbReference type="ARBA" id="ARBA00022691"/>
    </source>
</evidence>
<dbReference type="EMBL" id="MHKD01000018">
    <property type="protein sequence ID" value="OGY84067.1"/>
    <property type="molecule type" value="Genomic_DNA"/>
</dbReference>
<dbReference type="InterPro" id="IPR013785">
    <property type="entry name" value="Aldolase_TIM"/>
</dbReference>
<dbReference type="Gene3D" id="3.20.20.70">
    <property type="entry name" value="Aldolase class I"/>
    <property type="match status" value="1"/>
</dbReference>
<evidence type="ECO:0000256" key="7">
    <source>
        <dbReference type="ARBA" id="ARBA00023014"/>
    </source>
</evidence>
<evidence type="ECO:0000259" key="8">
    <source>
        <dbReference type="PROSITE" id="PS51918"/>
    </source>
</evidence>
<dbReference type="PANTHER" id="PTHR30538:SF0">
    <property type="entry name" value="L-LYSINE 2,3-AMINOMUTASE AQ_1632-RELATED"/>
    <property type="match status" value="1"/>
</dbReference>
<organism evidence="9 10">
    <name type="scientific">Candidatus Kerfeldbacteria bacterium RIFCSPHIGHO2_12_FULL_48_17</name>
    <dbReference type="NCBI Taxonomy" id="1798542"/>
    <lineage>
        <taxon>Bacteria</taxon>
        <taxon>Candidatus Kerfeldiibacteriota</taxon>
    </lineage>
</organism>
<keyword evidence="6" id="KW-0408">Iron</keyword>
<evidence type="ECO:0000256" key="2">
    <source>
        <dbReference type="ARBA" id="ARBA00022485"/>
    </source>
</evidence>
<reference evidence="9 10" key="1">
    <citation type="journal article" date="2016" name="Nat. Commun.">
        <title>Thousands of microbial genomes shed light on interconnected biogeochemical processes in an aquifer system.</title>
        <authorList>
            <person name="Anantharaman K."/>
            <person name="Brown C.T."/>
            <person name="Hug L.A."/>
            <person name="Sharon I."/>
            <person name="Castelle C.J."/>
            <person name="Probst A.J."/>
            <person name="Thomas B.C."/>
            <person name="Singh A."/>
            <person name="Wilkins M.J."/>
            <person name="Karaoz U."/>
            <person name="Brodie E.L."/>
            <person name="Williams K.H."/>
            <person name="Hubbard S.S."/>
            <person name="Banfield J.F."/>
        </authorList>
    </citation>
    <scope>NUCLEOTIDE SEQUENCE [LARGE SCALE GENOMIC DNA]</scope>
</reference>
<dbReference type="SUPFAM" id="SSF102114">
    <property type="entry name" value="Radical SAM enzymes"/>
    <property type="match status" value="1"/>
</dbReference>
<evidence type="ECO:0000256" key="1">
    <source>
        <dbReference type="ARBA" id="ARBA00001933"/>
    </source>
</evidence>
<sequence>MKASLEEKLKKVHQILEDVKKHRYEWEWHMHHKAMCSDSGVLAALGVLPKKWATTSQRQIGLTPYTLKLLLDLKSKDYKAFRAQQLQTFFAPTEKPIQKWSWARKPALRQEKSGFWHWFRKLLPQFLQIFFFGRGAETTTSALENMYECTDVIIATAACARNCSFCFRGVGDPEGEAAVITGDMKTVLGAVQKAIERKTPHVLITGGDPLTRTNEQLEMILRPLAESPSVEVLRIGTRMVIDLPMRFDGTTLMLLMSLGTTMHKRGANLRLMVHINHLSELTPEVMQVLNDLRHMGIQVWSQTVVLKGVNDNIEGLRTLFLMLDRLGVIVYKLYHTMPVEGTDHLRVPIRRFRKLLAGLHQWIPSTAVPHGHVVTLNGKQPISPAGRWSIPIPFTSHWLMRNWLGHWYLFKDAWDPVRLAREAAILISMMALVVTIGVEAPEYEINPRPPAGEKINTSIMPGVKIDPSKIKKVTTFFDELRDQGEYADSMFRYYHAPFVAGDTLYIPIQMKDSAAFRH</sequence>
<evidence type="ECO:0000256" key="6">
    <source>
        <dbReference type="ARBA" id="ARBA00023004"/>
    </source>
</evidence>
<proteinExistence type="predicted"/>
<dbReference type="Pfam" id="PF04055">
    <property type="entry name" value="Radical_SAM"/>
    <property type="match status" value="1"/>
</dbReference>
<protein>
    <recommendedName>
        <fullName evidence="8">Radical SAM core domain-containing protein</fullName>
    </recommendedName>
</protein>
<keyword evidence="7" id="KW-0411">Iron-sulfur</keyword>
<evidence type="ECO:0000313" key="10">
    <source>
        <dbReference type="Proteomes" id="UP000176952"/>
    </source>
</evidence>
<dbReference type="GO" id="GO:0003824">
    <property type="term" value="F:catalytic activity"/>
    <property type="evidence" value="ECO:0007669"/>
    <property type="project" value="InterPro"/>
</dbReference>
<keyword evidence="5" id="KW-0663">Pyridoxal phosphate</keyword>
<gene>
    <name evidence="9" type="ORF">A3F54_00765</name>
</gene>
<dbReference type="InterPro" id="IPR058240">
    <property type="entry name" value="rSAM_sf"/>
</dbReference>
<keyword evidence="2" id="KW-0004">4Fe-4S</keyword>
<dbReference type="STRING" id="1798542.A3F54_00765"/>
<dbReference type="PROSITE" id="PS51918">
    <property type="entry name" value="RADICAL_SAM"/>
    <property type="match status" value="1"/>
</dbReference>
<dbReference type="AlphaFoldDB" id="A0A1G2B766"/>